<keyword evidence="1" id="KW-0472">Membrane</keyword>
<dbReference type="AlphaFoldDB" id="A0A250XBD4"/>
<feature type="transmembrane region" description="Helical" evidence="1">
    <location>
        <begin position="228"/>
        <end position="251"/>
    </location>
</feature>
<gene>
    <name evidence="2" type="ORF">CEUSTIGMA_g7647.t1</name>
</gene>
<sequence>MSASDILSDSRSVHDVSAPILLVSSSTPPVRRSLGQEFVSIQKNLNTTPAINLQVESFFERTLVPVINAASRTFEDMSGRRLYPITIQFSDLQQPAPSGAKTSGTFAIYDFSNGLLVLDYTLMEWIFQDSHVQDTSLIIVREIFSSFIALPTSIFKVGASLAGANLIKDAISSAVNAVFATSPPLWFCLLCPAVLGLIAPLAINFGLFELAGIICSRLQLDDTQCFDLMLGALGVGFVLALAASIPIFFVCRLMECAHRTNTSIGLSSWSWS</sequence>
<evidence type="ECO:0000313" key="3">
    <source>
        <dbReference type="Proteomes" id="UP000232323"/>
    </source>
</evidence>
<dbReference type="Proteomes" id="UP000232323">
    <property type="component" value="Unassembled WGS sequence"/>
</dbReference>
<keyword evidence="1" id="KW-1133">Transmembrane helix</keyword>
<organism evidence="2 3">
    <name type="scientific">Chlamydomonas eustigma</name>
    <dbReference type="NCBI Taxonomy" id="1157962"/>
    <lineage>
        <taxon>Eukaryota</taxon>
        <taxon>Viridiplantae</taxon>
        <taxon>Chlorophyta</taxon>
        <taxon>core chlorophytes</taxon>
        <taxon>Chlorophyceae</taxon>
        <taxon>CS clade</taxon>
        <taxon>Chlamydomonadales</taxon>
        <taxon>Chlamydomonadaceae</taxon>
        <taxon>Chlamydomonas</taxon>
    </lineage>
</organism>
<dbReference type="OrthoDB" id="551924at2759"/>
<evidence type="ECO:0000313" key="2">
    <source>
        <dbReference type="EMBL" id="GAX80209.1"/>
    </source>
</evidence>
<protein>
    <submittedName>
        <fullName evidence="2">Uncharacterized protein</fullName>
    </submittedName>
</protein>
<comment type="caution">
    <text evidence="2">The sequence shown here is derived from an EMBL/GenBank/DDBJ whole genome shotgun (WGS) entry which is preliminary data.</text>
</comment>
<accession>A0A250XBD4</accession>
<proteinExistence type="predicted"/>
<keyword evidence="3" id="KW-1185">Reference proteome</keyword>
<evidence type="ECO:0000256" key="1">
    <source>
        <dbReference type="SAM" id="Phobius"/>
    </source>
</evidence>
<reference evidence="2 3" key="1">
    <citation type="submission" date="2017-08" db="EMBL/GenBank/DDBJ databases">
        <title>Acidophilic green algal genome provides insights into adaptation to an acidic environment.</title>
        <authorList>
            <person name="Hirooka S."/>
            <person name="Hirose Y."/>
            <person name="Kanesaki Y."/>
            <person name="Higuchi S."/>
            <person name="Fujiwara T."/>
            <person name="Onuma R."/>
            <person name="Era A."/>
            <person name="Ohbayashi R."/>
            <person name="Uzuka A."/>
            <person name="Nozaki H."/>
            <person name="Yoshikawa H."/>
            <person name="Miyagishima S.Y."/>
        </authorList>
    </citation>
    <scope>NUCLEOTIDE SEQUENCE [LARGE SCALE GENOMIC DNA]</scope>
    <source>
        <strain evidence="2 3">NIES-2499</strain>
    </source>
</reference>
<dbReference type="EMBL" id="BEGY01000049">
    <property type="protein sequence ID" value="GAX80209.1"/>
    <property type="molecule type" value="Genomic_DNA"/>
</dbReference>
<keyword evidence="1" id="KW-0812">Transmembrane</keyword>
<feature type="transmembrane region" description="Helical" evidence="1">
    <location>
        <begin position="185"/>
        <end position="208"/>
    </location>
</feature>
<name>A0A250XBD4_9CHLO</name>